<sequence length="99" mass="10624">MPPPITTSTDPPVTAIAFAEISERGSISNGKPADNPARINLFIPKAISTKIVNSSPVLPLKISKETIDKFIARAILEKKSARCLETRSKIVPTKGPTTE</sequence>
<reference evidence="1" key="1">
    <citation type="submission" date="2020-05" db="EMBL/GenBank/DDBJ databases">
        <authorList>
            <person name="Chiriac C."/>
            <person name="Salcher M."/>
            <person name="Ghai R."/>
            <person name="Kavagutti S V."/>
        </authorList>
    </citation>
    <scope>NUCLEOTIDE SEQUENCE</scope>
</reference>
<organism evidence="1">
    <name type="scientific">freshwater metagenome</name>
    <dbReference type="NCBI Taxonomy" id="449393"/>
    <lineage>
        <taxon>unclassified sequences</taxon>
        <taxon>metagenomes</taxon>
        <taxon>ecological metagenomes</taxon>
    </lineage>
</organism>
<dbReference type="AlphaFoldDB" id="A0A6J6MC40"/>
<evidence type="ECO:0000313" key="1">
    <source>
        <dbReference type="EMBL" id="CAB4670073.1"/>
    </source>
</evidence>
<proteinExistence type="predicted"/>
<accession>A0A6J6MC40</accession>
<name>A0A6J6MC40_9ZZZZ</name>
<gene>
    <name evidence="1" type="ORF">UFOPK2329_00442</name>
</gene>
<protein>
    <submittedName>
        <fullName evidence="1">Unannotated protein</fullName>
    </submittedName>
</protein>
<dbReference type="EMBL" id="CAEZWZ010000048">
    <property type="protein sequence ID" value="CAB4670073.1"/>
    <property type="molecule type" value="Genomic_DNA"/>
</dbReference>